<evidence type="ECO:0000256" key="10">
    <source>
        <dbReference type="ARBA" id="ARBA00075110"/>
    </source>
</evidence>
<keyword evidence="4" id="KW-0067">ATP-binding</keyword>
<keyword evidence="2 14" id="KW-0808">Transferase</keyword>
<dbReference type="GO" id="GO:0005524">
    <property type="term" value="F:ATP binding"/>
    <property type="evidence" value="ECO:0007669"/>
    <property type="project" value="UniProtKB-KW"/>
</dbReference>
<reference evidence="15" key="1">
    <citation type="submission" date="2014-02" db="EMBL/GenBank/DDBJ databases">
        <title>Complete genome sequence and comparative genomic analysis of the nitrogen-fixing bacterium Leptospirillum ferriphilum YSK.</title>
        <authorList>
            <person name="Guo X."/>
            <person name="Yin H."/>
            <person name="Liang Y."/>
            <person name="Hu Q."/>
            <person name="Ma L."/>
            <person name="Xiao Y."/>
            <person name="Zhang X."/>
            <person name="Qiu G."/>
            <person name="Liu X."/>
        </authorList>
    </citation>
    <scope>NUCLEOTIDE SEQUENCE [LARGE SCALE GENOMIC DNA]</scope>
    <source>
        <strain evidence="15">YSK</strain>
    </source>
</reference>
<dbReference type="HOGENOM" id="CLU_013325_10_3_0"/>
<dbReference type="SUPFAM" id="SSF69572">
    <property type="entry name" value="Activating enzymes of the ubiquitin-like proteins"/>
    <property type="match status" value="1"/>
</dbReference>
<evidence type="ECO:0000256" key="2">
    <source>
        <dbReference type="ARBA" id="ARBA00022679"/>
    </source>
</evidence>
<dbReference type="GO" id="GO:0005829">
    <property type="term" value="C:cytosol"/>
    <property type="evidence" value="ECO:0007669"/>
    <property type="project" value="TreeGrafter"/>
</dbReference>
<dbReference type="NCBIfam" id="NF004281">
    <property type="entry name" value="PRK05690.1"/>
    <property type="match status" value="1"/>
</dbReference>
<comment type="similarity">
    <text evidence="1">Belongs to the HesA/MoeB/ThiF family.</text>
</comment>
<dbReference type="Proteomes" id="UP000027059">
    <property type="component" value="Chromosome"/>
</dbReference>
<evidence type="ECO:0000256" key="5">
    <source>
        <dbReference type="ARBA" id="ARBA00052218"/>
    </source>
</evidence>
<gene>
    <name evidence="14" type="ORF">Y981_03870</name>
</gene>
<dbReference type="CDD" id="cd00757">
    <property type="entry name" value="ThiF_MoeB_HesA_family"/>
    <property type="match status" value="1"/>
</dbReference>
<dbReference type="AlphaFoldDB" id="A0A059XT46"/>
<name>A0A059XT46_9BACT</name>
<dbReference type="Pfam" id="PF00899">
    <property type="entry name" value="ThiF"/>
    <property type="match status" value="1"/>
</dbReference>
<dbReference type="InterPro" id="IPR035985">
    <property type="entry name" value="Ubiquitin-activating_enz"/>
</dbReference>
<sequence length="270" mass="28902">MEMTEEQILRYSRHILLPEVGGAGQAKLLSSSVLVIGAGGLGSPVALYLAAAGVGHIGIVDMDRVDLSNLQRQIIHRTGDVGRPKVTSAKEKITSLNPDVRVTEHPMQLMAENAQQIASGYEILVDGTDNFAAKFLINDLAVLLGKPLVHAGILRFVGQVMSIFPGQSACYRCLFRDPPPAGAVPTCSEAGILGVIAGVIGTIQATEVLKILLGRGDVLSDRLLTYDALPVTFRNVRVKRNPRCPVCGDHPTITELHDYEQPVCITPALP</sequence>
<dbReference type="RefSeq" id="WP_038504826.1">
    <property type="nucleotide sequence ID" value="NZ_CP007243.1"/>
</dbReference>
<dbReference type="GO" id="GO:0061605">
    <property type="term" value="F:molybdopterin-synthase adenylyltransferase activity"/>
    <property type="evidence" value="ECO:0007669"/>
    <property type="project" value="UniProtKB-EC"/>
</dbReference>
<evidence type="ECO:0000313" key="15">
    <source>
        <dbReference type="Proteomes" id="UP000027059"/>
    </source>
</evidence>
<dbReference type="PANTHER" id="PTHR10953:SF102">
    <property type="entry name" value="ADENYLYLTRANSFERASE AND SULFURTRANSFERASE MOCS3"/>
    <property type="match status" value="1"/>
</dbReference>
<dbReference type="PANTHER" id="PTHR10953">
    <property type="entry name" value="UBIQUITIN-ACTIVATING ENZYME E1"/>
    <property type="match status" value="1"/>
</dbReference>
<evidence type="ECO:0000256" key="7">
    <source>
        <dbReference type="ARBA" id="ARBA00063809"/>
    </source>
</evidence>
<keyword evidence="3" id="KW-0547">Nucleotide-binding</keyword>
<feature type="domain" description="THIF-type NAD/FAD binding fold" evidence="13">
    <location>
        <begin position="11"/>
        <end position="246"/>
    </location>
</feature>
<keyword evidence="14" id="KW-0548">Nucleotidyltransferase</keyword>
<proteinExistence type="inferred from homology"/>
<evidence type="ECO:0000256" key="8">
    <source>
        <dbReference type="ARBA" id="ARBA00066884"/>
    </source>
</evidence>
<evidence type="ECO:0000256" key="12">
    <source>
        <dbReference type="ARBA" id="ARBA00078531"/>
    </source>
</evidence>
<dbReference type="GO" id="GO:0008146">
    <property type="term" value="F:sulfotransferase activity"/>
    <property type="evidence" value="ECO:0007669"/>
    <property type="project" value="TreeGrafter"/>
</dbReference>
<dbReference type="KEGG" id="lfp:Y981_03870"/>
<dbReference type="GO" id="GO:0004792">
    <property type="term" value="F:thiosulfate-cyanide sulfurtransferase activity"/>
    <property type="evidence" value="ECO:0007669"/>
    <property type="project" value="TreeGrafter"/>
</dbReference>
<protein>
    <recommendedName>
        <fullName evidence="9">Molybdopterin-synthase adenylyltransferase</fullName>
        <ecNumber evidence="8">2.7.7.80</ecNumber>
    </recommendedName>
    <alternativeName>
        <fullName evidence="12">MoaD protein adenylase</fullName>
    </alternativeName>
    <alternativeName>
        <fullName evidence="10">Molybdopterin-converting factor subunit 1 adenylase</fullName>
    </alternativeName>
    <alternativeName>
        <fullName evidence="11">Sulfur carrier protein MoaD adenylyltransferase</fullName>
    </alternativeName>
</protein>
<dbReference type="InterPro" id="IPR045886">
    <property type="entry name" value="ThiF/MoeB/HesA"/>
</dbReference>
<dbReference type="OrthoDB" id="9804286at2"/>
<evidence type="ECO:0000313" key="14">
    <source>
        <dbReference type="EMBL" id="AIA30220.1"/>
    </source>
</evidence>
<evidence type="ECO:0000256" key="1">
    <source>
        <dbReference type="ARBA" id="ARBA00009919"/>
    </source>
</evidence>
<reference evidence="14 15" key="2">
    <citation type="journal article" date="2015" name="Biomed. Res. Int.">
        <title>Effects of Arsenite Resistance on the Growth and Functional Gene Expression of Leptospirillum ferriphilum and Acidithiobacillus thiooxidans in Pure Culture and Coculture.</title>
        <authorList>
            <person name="Jiang H."/>
            <person name="Liang Y."/>
            <person name="Yin H."/>
            <person name="Xiao Y."/>
            <person name="Guo X."/>
            <person name="Xu Y."/>
            <person name="Hu Q."/>
            <person name="Liu H."/>
            <person name="Liu X."/>
        </authorList>
    </citation>
    <scope>NUCLEOTIDE SEQUENCE [LARGE SCALE GENOMIC DNA]</scope>
    <source>
        <strain evidence="14 15">YSK</strain>
    </source>
</reference>
<dbReference type="FunFam" id="3.40.50.720:FF:000033">
    <property type="entry name" value="Adenylyltransferase and sulfurtransferase MOCS3"/>
    <property type="match status" value="1"/>
</dbReference>
<dbReference type="InterPro" id="IPR000594">
    <property type="entry name" value="ThiF_NAD_FAD-bd"/>
</dbReference>
<dbReference type="Gene3D" id="3.40.50.720">
    <property type="entry name" value="NAD(P)-binding Rossmann-like Domain"/>
    <property type="match status" value="1"/>
</dbReference>
<dbReference type="GO" id="GO:0008641">
    <property type="term" value="F:ubiquitin-like modifier activating enzyme activity"/>
    <property type="evidence" value="ECO:0007669"/>
    <property type="project" value="InterPro"/>
</dbReference>
<evidence type="ECO:0000256" key="6">
    <source>
        <dbReference type="ARBA" id="ARBA00055169"/>
    </source>
</evidence>
<keyword evidence="15" id="KW-1185">Reference proteome</keyword>
<evidence type="ECO:0000256" key="11">
    <source>
        <dbReference type="ARBA" id="ARBA00075328"/>
    </source>
</evidence>
<dbReference type="EMBL" id="CP007243">
    <property type="protein sequence ID" value="AIA30220.1"/>
    <property type="molecule type" value="Genomic_DNA"/>
</dbReference>
<comment type="function">
    <text evidence="6">Catalyzes the adenylation by ATP of the carboxyl group of the C-terminal glycine of sulfur carrier protein MoaD.</text>
</comment>
<comment type="subunit">
    <text evidence="7">Homodimer. Forms a stable heterotetrameric complex of 2 MoeB and 2 MoaD during adenylation of MoaD.</text>
</comment>
<comment type="catalytic activity">
    <reaction evidence="5">
        <text>[molybdopterin-synthase sulfur-carrier protein]-C-terminal Gly-Gly + ATP + H(+) = [molybdopterin-synthase sulfur-carrier protein]-C-terminal Gly-Gly-AMP + diphosphate</text>
        <dbReference type="Rhea" id="RHEA:43616"/>
        <dbReference type="Rhea" id="RHEA-COMP:12159"/>
        <dbReference type="Rhea" id="RHEA-COMP:12202"/>
        <dbReference type="ChEBI" id="CHEBI:15378"/>
        <dbReference type="ChEBI" id="CHEBI:30616"/>
        <dbReference type="ChEBI" id="CHEBI:33019"/>
        <dbReference type="ChEBI" id="CHEBI:90618"/>
        <dbReference type="ChEBI" id="CHEBI:90778"/>
        <dbReference type="EC" id="2.7.7.80"/>
    </reaction>
</comment>
<evidence type="ECO:0000256" key="9">
    <source>
        <dbReference type="ARBA" id="ARBA00073635"/>
    </source>
</evidence>
<organism evidence="14 15">
    <name type="scientific">Leptospirillum ferriphilum YSK</name>
    <dbReference type="NCBI Taxonomy" id="1441628"/>
    <lineage>
        <taxon>Bacteria</taxon>
        <taxon>Pseudomonadati</taxon>
        <taxon>Nitrospirota</taxon>
        <taxon>Nitrospiria</taxon>
        <taxon>Nitrospirales</taxon>
        <taxon>Nitrospiraceae</taxon>
        <taxon>Leptospirillum</taxon>
    </lineage>
</organism>
<evidence type="ECO:0000256" key="3">
    <source>
        <dbReference type="ARBA" id="ARBA00022741"/>
    </source>
</evidence>
<evidence type="ECO:0000256" key="4">
    <source>
        <dbReference type="ARBA" id="ARBA00022840"/>
    </source>
</evidence>
<evidence type="ECO:0000259" key="13">
    <source>
        <dbReference type="Pfam" id="PF00899"/>
    </source>
</evidence>
<dbReference type="EC" id="2.7.7.80" evidence="8"/>
<accession>A0A059XT46</accession>